<sequence>MTPMQVPADLVSKVAPPSTPGINNDGSSFEDGKDANSSKANSHLDHPSDVALTGVQTARSTLSDVGRGTDPEVSGMAEALNPPQASDLRRRSKNLPDLLAGIDSTQVVDLFFPSKGKAPGIHEDALRMNVYWRMGLLGRERKDFCFMFWDEDHPKCRKLIVEAFDELYDKVHKRA</sequence>
<name>A0ACC2WF00_9TREE</name>
<proteinExistence type="predicted"/>
<accession>A0ACC2WF00</accession>
<evidence type="ECO:0000313" key="1">
    <source>
        <dbReference type="EMBL" id="KAJ9109983.1"/>
    </source>
</evidence>
<evidence type="ECO:0000313" key="2">
    <source>
        <dbReference type="Proteomes" id="UP001230649"/>
    </source>
</evidence>
<keyword evidence="2" id="KW-1185">Reference proteome</keyword>
<organism evidence="1 2">
    <name type="scientific">Naganishia adeliensis</name>
    <dbReference type="NCBI Taxonomy" id="92952"/>
    <lineage>
        <taxon>Eukaryota</taxon>
        <taxon>Fungi</taxon>
        <taxon>Dikarya</taxon>
        <taxon>Basidiomycota</taxon>
        <taxon>Agaricomycotina</taxon>
        <taxon>Tremellomycetes</taxon>
        <taxon>Filobasidiales</taxon>
        <taxon>Filobasidiaceae</taxon>
        <taxon>Naganishia</taxon>
    </lineage>
</organism>
<dbReference type="EMBL" id="JASBWS010000027">
    <property type="protein sequence ID" value="KAJ9109983.1"/>
    <property type="molecule type" value="Genomic_DNA"/>
</dbReference>
<reference evidence="1" key="1">
    <citation type="submission" date="2023-04" db="EMBL/GenBank/DDBJ databases">
        <title>Draft Genome sequencing of Naganishia species isolated from polar environments using Oxford Nanopore Technology.</title>
        <authorList>
            <person name="Leo P."/>
            <person name="Venkateswaran K."/>
        </authorList>
    </citation>
    <scope>NUCLEOTIDE SEQUENCE</scope>
    <source>
        <strain evidence="1">MNA-CCFEE 5262</strain>
    </source>
</reference>
<protein>
    <submittedName>
        <fullName evidence="1">Uncharacterized protein</fullName>
    </submittedName>
</protein>
<comment type="caution">
    <text evidence="1">The sequence shown here is derived from an EMBL/GenBank/DDBJ whole genome shotgun (WGS) entry which is preliminary data.</text>
</comment>
<gene>
    <name evidence="1" type="ORF">QFC20_003183</name>
</gene>
<dbReference type="Proteomes" id="UP001230649">
    <property type="component" value="Unassembled WGS sequence"/>
</dbReference>